<reference evidence="5 6" key="1">
    <citation type="journal article" date="2023" name="Sci. Data">
        <title>Genome assembly of the Korean intertidal mud-creeper Batillaria attramentaria.</title>
        <authorList>
            <person name="Patra A.K."/>
            <person name="Ho P.T."/>
            <person name="Jun S."/>
            <person name="Lee S.J."/>
            <person name="Kim Y."/>
            <person name="Won Y.J."/>
        </authorList>
    </citation>
    <scope>NUCLEOTIDE SEQUENCE [LARGE SCALE GENOMIC DNA]</scope>
    <source>
        <strain evidence="5">Wonlab-2016</strain>
    </source>
</reference>
<dbReference type="Gene3D" id="1.20.5.340">
    <property type="match status" value="1"/>
</dbReference>
<gene>
    <name evidence="5" type="ORF">BaRGS_00000717</name>
</gene>
<dbReference type="PANTHER" id="PTHR22923:SF116">
    <property type="entry name" value="C1Q DOMAIN-CONTAINING PROTEIN"/>
    <property type="match status" value="1"/>
</dbReference>
<dbReference type="AlphaFoldDB" id="A0ABD0M7T1"/>
<dbReference type="PANTHER" id="PTHR22923">
    <property type="entry name" value="CEREBELLIN-RELATED"/>
    <property type="match status" value="1"/>
</dbReference>
<keyword evidence="3" id="KW-0732">Signal</keyword>
<dbReference type="Gene3D" id="2.60.40.10">
    <property type="entry name" value="Immunoglobulins"/>
    <property type="match status" value="1"/>
</dbReference>
<protein>
    <recommendedName>
        <fullName evidence="4">C1q domain-containing protein</fullName>
    </recommendedName>
</protein>
<keyword evidence="2" id="KW-0964">Secreted</keyword>
<feature type="domain" description="C1q" evidence="4">
    <location>
        <begin position="306"/>
        <end position="442"/>
    </location>
</feature>
<evidence type="ECO:0000256" key="2">
    <source>
        <dbReference type="ARBA" id="ARBA00022525"/>
    </source>
</evidence>
<dbReference type="InterPro" id="IPR008983">
    <property type="entry name" value="Tumour_necrosis_fac-like_dom"/>
</dbReference>
<evidence type="ECO:0000256" key="1">
    <source>
        <dbReference type="ARBA" id="ARBA00004613"/>
    </source>
</evidence>
<dbReference type="PRINTS" id="PR00007">
    <property type="entry name" value="COMPLEMNTC1Q"/>
</dbReference>
<dbReference type="Proteomes" id="UP001519460">
    <property type="component" value="Unassembled WGS sequence"/>
</dbReference>
<proteinExistence type="predicted"/>
<sequence>MPEGATVEACLGEKVSFQWTFTTADDETVVNTEWYQISGAGEAILAIHSGGHFFRSSETGLKLSFLPNAGIEVSNFTWDDFGLYRVKAKVEQNGVLISISRTVVLSLPDVPVLARGRLETLILPKPVRDVTKGDLHVQLQCGTFVSKGSKPVSVVWMLKSHEWNSQLQGQREVNSNLARKDETLTTAVSRLQRECSALKETETRLTSKVTQMTSEINLLQTEVSVRKESEETLRSEVSHIRSDLEDMKTNILSLTADQGDFRGRLKDHDDGQSNLAGHITKLSTTIQEMMSEYGNLRSEQQTKLGAARKVVAFYVRISADTTTLVARGNLIYDVIVTNIGDGYDSSTGQFTAPVSGMYVFLVNCMAADSLYQELMIILDGQRVAGCVSHRPATKEWDLGTSFLTVHLNAGQRIWTKNWSPSAKQIRGGDWQTFSGFLISADE</sequence>
<evidence type="ECO:0000256" key="3">
    <source>
        <dbReference type="ARBA" id="ARBA00022729"/>
    </source>
</evidence>
<name>A0ABD0M7T1_9CAEN</name>
<dbReference type="InterPro" id="IPR013783">
    <property type="entry name" value="Ig-like_fold"/>
</dbReference>
<organism evidence="5 6">
    <name type="scientific">Batillaria attramentaria</name>
    <dbReference type="NCBI Taxonomy" id="370345"/>
    <lineage>
        <taxon>Eukaryota</taxon>
        <taxon>Metazoa</taxon>
        <taxon>Spiralia</taxon>
        <taxon>Lophotrochozoa</taxon>
        <taxon>Mollusca</taxon>
        <taxon>Gastropoda</taxon>
        <taxon>Caenogastropoda</taxon>
        <taxon>Sorbeoconcha</taxon>
        <taxon>Cerithioidea</taxon>
        <taxon>Batillariidae</taxon>
        <taxon>Batillaria</taxon>
    </lineage>
</organism>
<dbReference type="InterPro" id="IPR001073">
    <property type="entry name" value="C1q_dom"/>
</dbReference>
<dbReference type="PROSITE" id="PS50871">
    <property type="entry name" value="C1Q"/>
    <property type="match status" value="1"/>
</dbReference>
<comment type="caution">
    <text evidence="5">The sequence shown here is derived from an EMBL/GenBank/DDBJ whole genome shotgun (WGS) entry which is preliminary data.</text>
</comment>
<evidence type="ECO:0000259" key="4">
    <source>
        <dbReference type="PROSITE" id="PS50871"/>
    </source>
</evidence>
<dbReference type="Pfam" id="PF00386">
    <property type="entry name" value="C1q"/>
    <property type="match status" value="1"/>
</dbReference>
<comment type="subcellular location">
    <subcellularLocation>
        <location evidence="1">Secreted</location>
    </subcellularLocation>
</comment>
<evidence type="ECO:0000313" key="6">
    <source>
        <dbReference type="Proteomes" id="UP001519460"/>
    </source>
</evidence>
<dbReference type="SUPFAM" id="SSF49842">
    <property type="entry name" value="TNF-like"/>
    <property type="match status" value="1"/>
</dbReference>
<accession>A0ABD0M7T1</accession>
<evidence type="ECO:0000313" key="5">
    <source>
        <dbReference type="EMBL" id="KAK7507752.1"/>
    </source>
</evidence>
<dbReference type="SMART" id="SM00110">
    <property type="entry name" value="C1Q"/>
    <property type="match status" value="1"/>
</dbReference>
<dbReference type="GO" id="GO:0005576">
    <property type="term" value="C:extracellular region"/>
    <property type="evidence" value="ECO:0007669"/>
    <property type="project" value="UniProtKB-SubCell"/>
</dbReference>
<dbReference type="EMBL" id="JACVVK020000003">
    <property type="protein sequence ID" value="KAK7507752.1"/>
    <property type="molecule type" value="Genomic_DNA"/>
</dbReference>
<dbReference type="InterPro" id="IPR050822">
    <property type="entry name" value="Cerebellin_Synaptic_Org"/>
</dbReference>
<keyword evidence="6" id="KW-1185">Reference proteome</keyword>
<dbReference type="Gene3D" id="2.60.120.40">
    <property type="match status" value="1"/>
</dbReference>